<dbReference type="GO" id="GO:0003677">
    <property type="term" value="F:DNA binding"/>
    <property type="evidence" value="ECO:0007669"/>
    <property type="project" value="UniProtKB-KW"/>
</dbReference>
<name>A0AAV9JDD1_9PEZI</name>
<evidence type="ECO:0000313" key="7">
    <source>
        <dbReference type="EMBL" id="KAK4542847.1"/>
    </source>
</evidence>
<keyword evidence="6" id="KW-0539">Nucleus</keyword>
<sequence>MIHTLDIGSYSIPFKVPGSQLERKALHYFCTSAAVTFSGYLASDFWEYHILQRCQREPVVRAAVVAVSLLHLEYATAEETAADGTLHHVGPDTLGRYFLAIGKLRRYINNISTASSPSATTVLTCCALFVCFDLMRGKHQEALGHIQSGSAVLRSWLGESFGQQHYSRNDAEHSGTLNAFLCLDLQAT</sequence>
<evidence type="ECO:0000256" key="4">
    <source>
        <dbReference type="ARBA" id="ARBA00023125"/>
    </source>
</evidence>
<keyword evidence="4" id="KW-0238">DNA-binding</keyword>
<keyword evidence="3" id="KW-0805">Transcription regulation</keyword>
<organism evidence="7 8">
    <name type="scientific">Oleoguttula mirabilis</name>
    <dbReference type="NCBI Taxonomy" id="1507867"/>
    <lineage>
        <taxon>Eukaryota</taxon>
        <taxon>Fungi</taxon>
        <taxon>Dikarya</taxon>
        <taxon>Ascomycota</taxon>
        <taxon>Pezizomycotina</taxon>
        <taxon>Dothideomycetes</taxon>
        <taxon>Dothideomycetidae</taxon>
        <taxon>Mycosphaerellales</taxon>
        <taxon>Teratosphaeriaceae</taxon>
        <taxon>Oleoguttula</taxon>
    </lineage>
</organism>
<keyword evidence="1" id="KW-0479">Metal-binding</keyword>
<dbReference type="Pfam" id="PF11951">
    <property type="entry name" value="Fungal_trans_2"/>
    <property type="match status" value="1"/>
</dbReference>
<proteinExistence type="predicted"/>
<dbReference type="GO" id="GO:0046872">
    <property type="term" value="F:metal ion binding"/>
    <property type="evidence" value="ECO:0007669"/>
    <property type="project" value="UniProtKB-KW"/>
</dbReference>
<feature type="non-terminal residue" evidence="7">
    <location>
        <position position="188"/>
    </location>
</feature>
<evidence type="ECO:0000256" key="6">
    <source>
        <dbReference type="ARBA" id="ARBA00023242"/>
    </source>
</evidence>
<gene>
    <name evidence="7" type="ORF">LTR36_006036</name>
</gene>
<keyword evidence="5" id="KW-0804">Transcription</keyword>
<dbReference type="PANTHER" id="PTHR36206:SF4">
    <property type="entry name" value="HYPOTHETICAL CONSERVED PROTEIN (EUROFUNG)-RELATED"/>
    <property type="match status" value="1"/>
</dbReference>
<protein>
    <recommendedName>
        <fullName evidence="9">Transcription factor domain-containing protein</fullName>
    </recommendedName>
</protein>
<evidence type="ECO:0000256" key="2">
    <source>
        <dbReference type="ARBA" id="ARBA00022833"/>
    </source>
</evidence>
<dbReference type="Proteomes" id="UP001324427">
    <property type="component" value="Unassembled WGS sequence"/>
</dbReference>
<dbReference type="PANTHER" id="PTHR36206">
    <property type="entry name" value="ASPERCRYPTIN BIOSYNTHESIS CLUSTER-SPECIFIC TRANSCRIPTION REGULATOR ATNN-RELATED"/>
    <property type="match status" value="1"/>
</dbReference>
<evidence type="ECO:0000256" key="5">
    <source>
        <dbReference type="ARBA" id="ARBA00023163"/>
    </source>
</evidence>
<evidence type="ECO:0000313" key="8">
    <source>
        <dbReference type="Proteomes" id="UP001324427"/>
    </source>
</evidence>
<dbReference type="AlphaFoldDB" id="A0AAV9JDD1"/>
<accession>A0AAV9JDD1</accession>
<reference evidence="7 8" key="1">
    <citation type="submission" date="2021-11" db="EMBL/GenBank/DDBJ databases">
        <title>Black yeast isolated from Biological Soil Crust.</title>
        <authorList>
            <person name="Kurbessoian T."/>
        </authorList>
    </citation>
    <scope>NUCLEOTIDE SEQUENCE [LARGE SCALE GENOMIC DNA]</scope>
    <source>
        <strain evidence="7 8">CCFEE 5522</strain>
    </source>
</reference>
<evidence type="ECO:0000256" key="3">
    <source>
        <dbReference type="ARBA" id="ARBA00023015"/>
    </source>
</evidence>
<evidence type="ECO:0000256" key="1">
    <source>
        <dbReference type="ARBA" id="ARBA00022723"/>
    </source>
</evidence>
<comment type="caution">
    <text evidence="7">The sequence shown here is derived from an EMBL/GenBank/DDBJ whole genome shotgun (WGS) entry which is preliminary data.</text>
</comment>
<dbReference type="EMBL" id="JAVFHQ010000037">
    <property type="protein sequence ID" value="KAK4542847.1"/>
    <property type="molecule type" value="Genomic_DNA"/>
</dbReference>
<keyword evidence="2" id="KW-0862">Zinc</keyword>
<dbReference type="InterPro" id="IPR052360">
    <property type="entry name" value="Transcr_Regulatory_Proteins"/>
</dbReference>
<dbReference type="InterPro" id="IPR021858">
    <property type="entry name" value="Fun_TF"/>
</dbReference>
<evidence type="ECO:0008006" key="9">
    <source>
        <dbReference type="Google" id="ProtNLM"/>
    </source>
</evidence>
<keyword evidence="8" id="KW-1185">Reference proteome</keyword>